<name>A0A1Q2D465_9ENTE</name>
<dbReference type="OrthoDB" id="2960905at2"/>
<evidence type="ECO:0000256" key="1">
    <source>
        <dbReference type="SAM" id="MobiDB-lite"/>
    </source>
</evidence>
<dbReference type="Pfam" id="PF07949">
    <property type="entry name" value="YbbR"/>
    <property type="match status" value="2"/>
</dbReference>
<dbReference type="Gene3D" id="2.170.120.40">
    <property type="entry name" value="YbbR-like domain"/>
    <property type="match status" value="2"/>
</dbReference>
<dbReference type="STRING" id="633807.BW732_02300"/>
<dbReference type="KEGG" id="vpi:BW732_02300"/>
<reference evidence="2 3" key="1">
    <citation type="journal article" date="2010" name="Int. J. Syst. Evol. Microbiol.">
        <title>Vagococcus penaei sp. nov., isolated from spoilage microbiota of cooked shrimp (Penaeus vannamei).</title>
        <authorList>
            <person name="Jaffres E."/>
            <person name="Prevost H."/>
            <person name="Rossero A."/>
            <person name="Joffraud J.J."/>
            <person name="Dousset X."/>
        </authorList>
    </citation>
    <scope>NUCLEOTIDE SEQUENCE [LARGE SCALE GENOMIC DNA]</scope>
    <source>
        <strain evidence="2 3">CD276</strain>
    </source>
</reference>
<dbReference type="PANTHER" id="PTHR37804">
    <property type="entry name" value="CDAA REGULATORY PROTEIN CDAR"/>
    <property type="match status" value="1"/>
</dbReference>
<gene>
    <name evidence="2" type="ORF">BW732_02300</name>
</gene>
<dbReference type="Gene3D" id="2.170.120.30">
    <property type="match status" value="1"/>
</dbReference>
<feature type="region of interest" description="Disordered" evidence="1">
    <location>
        <begin position="312"/>
        <end position="341"/>
    </location>
</feature>
<evidence type="ECO:0000313" key="3">
    <source>
        <dbReference type="Proteomes" id="UP000188246"/>
    </source>
</evidence>
<sequence length="341" mass="37432">MMKSKERLPWLLKILSLFFAILLYFNANTSNQGGEPTVGLNDLEATAINVPVNVTYNQDKYFISGYKKAVSVKLTSANKILLDKESNSETRTFSVVMDLTNYKEGTYEVPLEVVGKPASVKASVQPAKIHVTIEKRKQNTFQVEPAIDSNIFATGYELEEATTDPPIVELSAGDGTLSQVDRVIAGVSDKENISSDFSETVKLYAINKKGETLDVQIKPDEVKVNVVVTAPRKKVKVNPVQSGTIPQGIKDYTFSIKDNEVEIEGPKSIIDEISGIDLKIDTSNIRETLSGSYVVVVPKNVKVSPETVFVTVTPNKSDSDKSSKSEESEKKSQSKSTDKIN</sequence>
<dbReference type="RefSeq" id="WP_077275271.1">
    <property type="nucleotide sequence ID" value="NZ_CP019609.1"/>
</dbReference>
<proteinExistence type="predicted"/>
<dbReference type="PANTHER" id="PTHR37804:SF1">
    <property type="entry name" value="CDAA REGULATORY PROTEIN CDAR"/>
    <property type="match status" value="1"/>
</dbReference>
<organism evidence="2 3">
    <name type="scientific">Vagococcus penaei</name>
    <dbReference type="NCBI Taxonomy" id="633807"/>
    <lineage>
        <taxon>Bacteria</taxon>
        <taxon>Bacillati</taxon>
        <taxon>Bacillota</taxon>
        <taxon>Bacilli</taxon>
        <taxon>Lactobacillales</taxon>
        <taxon>Enterococcaceae</taxon>
        <taxon>Vagococcus</taxon>
    </lineage>
</organism>
<evidence type="ECO:0000313" key="2">
    <source>
        <dbReference type="EMBL" id="AQP53176.1"/>
    </source>
</evidence>
<accession>A0A1Q2D465</accession>
<dbReference type="InterPro" id="IPR012505">
    <property type="entry name" value="YbbR"/>
</dbReference>
<dbReference type="Proteomes" id="UP000188246">
    <property type="component" value="Chromosome"/>
</dbReference>
<dbReference type="EMBL" id="CP019609">
    <property type="protein sequence ID" value="AQP53176.1"/>
    <property type="molecule type" value="Genomic_DNA"/>
</dbReference>
<dbReference type="AlphaFoldDB" id="A0A1Q2D465"/>
<dbReference type="InterPro" id="IPR053154">
    <property type="entry name" value="c-di-AMP_regulator"/>
</dbReference>
<protein>
    <submittedName>
        <fullName evidence="2">Uncharacterized protein</fullName>
    </submittedName>
</protein>
<keyword evidence="3" id="KW-1185">Reference proteome</keyword>
<feature type="compositionally biased region" description="Basic and acidic residues" evidence="1">
    <location>
        <begin position="317"/>
        <end position="341"/>
    </location>
</feature>